<sequence length="193" mass="21826">MPLQPPPIDKLFITAEEAFQALQDHAREEGYALVRARATSYQNNLPRRYDISCVCGNGEYKPKAAGIRKSKTKRTGCPFKMKIVQRKDSGDRWKAGILCGEHNHASGLAVNFPEHRRAALTKEQRNNIEVLLENTSLTARAINEIMKKRHPTILLTEKDIWNIRQKALKKKRWIGAADLDTEVAEALKKAGVL</sequence>
<dbReference type="InterPro" id="IPR052579">
    <property type="entry name" value="Zinc_finger_SWIM"/>
</dbReference>
<name>A0A2T3YYF8_TRIA4</name>
<organism evidence="1 2">
    <name type="scientific">Trichoderma asperellum (strain ATCC 204424 / CBS 433.97 / NBRC 101777)</name>
    <dbReference type="NCBI Taxonomy" id="1042311"/>
    <lineage>
        <taxon>Eukaryota</taxon>
        <taxon>Fungi</taxon>
        <taxon>Dikarya</taxon>
        <taxon>Ascomycota</taxon>
        <taxon>Pezizomycotina</taxon>
        <taxon>Sordariomycetes</taxon>
        <taxon>Hypocreomycetidae</taxon>
        <taxon>Hypocreales</taxon>
        <taxon>Hypocreaceae</taxon>
        <taxon>Trichoderma</taxon>
    </lineage>
</organism>
<evidence type="ECO:0008006" key="3">
    <source>
        <dbReference type="Google" id="ProtNLM"/>
    </source>
</evidence>
<reference evidence="1 2" key="1">
    <citation type="submission" date="2016-07" db="EMBL/GenBank/DDBJ databases">
        <title>Multiple horizontal gene transfer events from other fungi enriched the ability of initially mycotrophic Trichoderma (Ascomycota) to feed on dead plant biomass.</title>
        <authorList>
            <consortium name="DOE Joint Genome Institute"/>
            <person name="Aerts A."/>
            <person name="Atanasova L."/>
            <person name="Chenthamara K."/>
            <person name="Zhang J."/>
            <person name="Grujic M."/>
            <person name="Henrissat B."/>
            <person name="Kuo A."/>
            <person name="Salamov A."/>
            <person name="Lipzen A."/>
            <person name="Labutti K."/>
            <person name="Barry K."/>
            <person name="Miao Y."/>
            <person name="Rahimi M.J."/>
            <person name="Shen Q."/>
            <person name="Grigoriev I.V."/>
            <person name="Kubicek C.P."/>
            <person name="Druzhinina I.S."/>
        </authorList>
    </citation>
    <scope>NUCLEOTIDE SEQUENCE [LARGE SCALE GENOMIC DNA]</scope>
    <source>
        <strain evidence="1 2">CBS 433.97</strain>
    </source>
</reference>
<dbReference type="Proteomes" id="UP000240493">
    <property type="component" value="Unassembled WGS sequence"/>
</dbReference>
<dbReference type="PANTHER" id="PTHR31569:SF4">
    <property type="entry name" value="SWIM-TYPE DOMAIN-CONTAINING PROTEIN"/>
    <property type="match status" value="1"/>
</dbReference>
<dbReference type="OrthoDB" id="4815524at2759"/>
<gene>
    <name evidence="1" type="ORF">M441DRAFT_60764</name>
</gene>
<evidence type="ECO:0000313" key="1">
    <source>
        <dbReference type="EMBL" id="PTB37578.1"/>
    </source>
</evidence>
<evidence type="ECO:0000313" key="2">
    <source>
        <dbReference type="Proteomes" id="UP000240493"/>
    </source>
</evidence>
<dbReference type="PANTHER" id="PTHR31569">
    <property type="entry name" value="SWIM-TYPE DOMAIN-CONTAINING PROTEIN"/>
    <property type="match status" value="1"/>
</dbReference>
<protein>
    <recommendedName>
        <fullName evidence="3">FAR1 domain-containing protein</fullName>
    </recommendedName>
</protein>
<dbReference type="EMBL" id="KZ679267">
    <property type="protein sequence ID" value="PTB37578.1"/>
    <property type="molecule type" value="Genomic_DNA"/>
</dbReference>
<proteinExistence type="predicted"/>
<keyword evidence="2" id="KW-1185">Reference proteome</keyword>
<dbReference type="AlphaFoldDB" id="A0A2T3YYF8"/>
<accession>A0A2T3YYF8</accession>